<feature type="compositionally biased region" description="Pro residues" evidence="1">
    <location>
        <begin position="8"/>
        <end position="24"/>
    </location>
</feature>
<organism evidence="2 3">
    <name type="scientific">Zymoseptoria tritici ST99CH_1A5</name>
    <dbReference type="NCBI Taxonomy" id="1276529"/>
    <lineage>
        <taxon>Eukaryota</taxon>
        <taxon>Fungi</taxon>
        <taxon>Dikarya</taxon>
        <taxon>Ascomycota</taxon>
        <taxon>Pezizomycotina</taxon>
        <taxon>Dothideomycetes</taxon>
        <taxon>Dothideomycetidae</taxon>
        <taxon>Mycosphaerellales</taxon>
        <taxon>Mycosphaerellaceae</taxon>
        <taxon>Zymoseptoria</taxon>
    </lineage>
</organism>
<gene>
    <name evidence="2" type="ORF">ZT1A5_G11700</name>
</gene>
<sequence length="142" mass="15579">MPTLRSLVPPPPPLTRRPNPPPASSPEATKTDESRSQGRPPLSRRDESSENLERVPHSANFPVDLAIIALNQVSVNARRRKKNKVTLTPTSKRSSCAELPCKIRRLHLQESLVPGGISANIPVTADQLKQQVLKASEDEEAI</sequence>
<accession>A0A1Y6M2X8</accession>
<reference evidence="2 3" key="1">
    <citation type="submission" date="2016-10" db="EMBL/GenBank/DDBJ databases">
        <authorList>
            <person name="Varghese N."/>
        </authorList>
    </citation>
    <scope>NUCLEOTIDE SEQUENCE [LARGE SCALE GENOMIC DNA]</scope>
</reference>
<dbReference type="AlphaFoldDB" id="A0A1Y6M2X8"/>
<evidence type="ECO:0000313" key="2">
    <source>
        <dbReference type="EMBL" id="SMY30249.1"/>
    </source>
</evidence>
<evidence type="ECO:0000313" key="3">
    <source>
        <dbReference type="Proteomes" id="UP000215453"/>
    </source>
</evidence>
<proteinExistence type="predicted"/>
<feature type="compositionally biased region" description="Basic and acidic residues" evidence="1">
    <location>
        <begin position="43"/>
        <end position="56"/>
    </location>
</feature>
<protein>
    <submittedName>
        <fullName evidence="2">Uncharacterized protein</fullName>
    </submittedName>
</protein>
<dbReference type="Proteomes" id="UP000215453">
    <property type="component" value="Chromosome 16"/>
</dbReference>
<name>A0A1Y6M2X8_ZYMTR</name>
<feature type="region of interest" description="Disordered" evidence="1">
    <location>
        <begin position="1"/>
        <end position="58"/>
    </location>
</feature>
<dbReference type="EMBL" id="LT882691">
    <property type="protein sequence ID" value="SMY30249.1"/>
    <property type="molecule type" value="Genomic_DNA"/>
</dbReference>
<evidence type="ECO:0000256" key="1">
    <source>
        <dbReference type="SAM" id="MobiDB-lite"/>
    </source>
</evidence>